<dbReference type="RefSeq" id="XP_041227069.1">
    <property type="nucleotide sequence ID" value="XM_041376876.1"/>
</dbReference>
<evidence type="ECO:0000313" key="2">
    <source>
        <dbReference type="Proteomes" id="UP001195769"/>
    </source>
</evidence>
<proteinExistence type="predicted"/>
<organism evidence="1 2">
    <name type="scientific">Suillus fuscotomentosus</name>
    <dbReference type="NCBI Taxonomy" id="1912939"/>
    <lineage>
        <taxon>Eukaryota</taxon>
        <taxon>Fungi</taxon>
        <taxon>Dikarya</taxon>
        <taxon>Basidiomycota</taxon>
        <taxon>Agaricomycotina</taxon>
        <taxon>Agaricomycetes</taxon>
        <taxon>Agaricomycetidae</taxon>
        <taxon>Boletales</taxon>
        <taxon>Suillineae</taxon>
        <taxon>Suillaceae</taxon>
        <taxon>Suillus</taxon>
    </lineage>
</organism>
<comment type="caution">
    <text evidence="1">The sequence shown here is derived from an EMBL/GenBank/DDBJ whole genome shotgun (WGS) entry which is preliminary data.</text>
</comment>
<dbReference type="EMBL" id="JABBWK010000021">
    <property type="protein sequence ID" value="KAG1901494.1"/>
    <property type="molecule type" value="Genomic_DNA"/>
</dbReference>
<dbReference type="AlphaFoldDB" id="A0AAD4E894"/>
<keyword evidence="2" id="KW-1185">Reference proteome</keyword>
<gene>
    <name evidence="1" type="ORF">F5891DRAFT_979333</name>
</gene>
<reference evidence="1" key="1">
    <citation type="journal article" date="2020" name="New Phytol.">
        <title>Comparative genomics reveals dynamic genome evolution in host specialist ectomycorrhizal fungi.</title>
        <authorList>
            <person name="Lofgren L.A."/>
            <person name="Nguyen N.H."/>
            <person name="Vilgalys R."/>
            <person name="Ruytinx J."/>
            <person name="Liao H.L."/>
            <person name="Branco S."/>
            <person name="Kuo A."/>
            <person name="LaButti K."/>
            <person name="Lipzen A."/>
            <person name="Andreopoulos W."/>
            <person name="Pangilinan J."/>
            <person name="Riley R."/>
            <person name="Hundley H."/>
            <person name="Na H."/>
            <person name="Barry K."/>
            <person name="Grigoriev I.V."/>
            <person name="Stajich J.E."/>
            <person name="Kennedy P.G."/>
        </authorList>
    </citation>
    <scope>NUCLEOTIDE SEQUENCE</scope>
    <source>
        <strain evidence="1">FC203</strain>
    </source>
</reference>
<dbReference type="GeneID" id="64671174"/>
<accession>A0AAD4E894</accession>
<name>A0AAD4E894_9AGAM</name>
<dbReference type="Proteomes" id="UP001195769">
    <property type="component" value="Unassembled WGS sequence"/>
</dbReference>
<protein>
    <submittedName>
        <fullName evidence="1">Uncharacterized protein</fullName>
    </submittedName>
</protein>
<sequence length="813" mass="91567">MSLPEYQLQNAQALYDIKCYMYKETFPCVMPLLGNLAGVIDTLHFIGYVAVGQHPALCPLYCSPPGLENIQQHIRLSAYLETGRIHAPALEVECTKVPLYTIDVNLANFQTIVHWADYPLGYNMPIFNFGGIPNMLEVHLTISVNDHSFFNGWPLSDVNMVSEGDGSFSAYSHHGAPYPTHSAPYITHSAPHPAPAVSQTLVDDAHDASGQVIPQQPAVNLKQIMIEYPKWRLVLAYLQLLFRVAIFMGNSVVNPHEITTSDADVKANLIATLFSQSLKCANTLEEDLENVVLNGLTITQEAMLVMAVKWISQFIYDTAQVADWAITHHEAGFGLHNIFGPVLQAKLETLLENFLHLKSNCLRSIMLPTSRKPPWPTWHLLSYDLSHYPSPTTVHTNALEMLRILLQLDNDPGYLEFTDIMHLFVISHEFPFLEWCEMLPWLYAPGRSHLKNVFLGIERTEDTLASWLGTHGPNVLPDSIFITTSVLFGLVNSRDLMSLLEMILREIVKQMQLQQEDGCIQFLKQGGYCVMEEMMYRAQMEVSLYSKAIVNLCEELDARNQPASGCLHPNLAWLLKSNIQDTAEVSFDISQKPPNSPHLHEYLLRRTQIEVDMLYDMIVRITELNATDDDSTSSGMAGTFESCLPDDWFDDCLSPSLSKKKPFSTFPVRVSMSWPQKVGPKVQAINLDMSAIITKKLIPDTIWSAIAIMDIAFCGPIRFTYLMTSVKCCERDFNFMQLLRWFHPILYNPTLQPCVEPTEVKKSVFKSKPVNQIAGLVDRLLSVEALHPAITILIRVPWLVDAHPGLADLILGV</sequence>
<evidence type="ECO:0000313" key="1">
    <source>
        <dbReference type="EMBL" id="KAG1901494.1"/>
    </source>
</evidence>